<gene>
    <name evidence="7" type="ORF">CTAYLR_005310</name>
</gene>
<accession>A0AAD7UK31</accession>
<dbReference type="InterPro" id="IPR027417">
    <property type="entry name" value="P-loop_NTPase"/>
</dbReference>
<comment type="subcellular location">
    <subcellularLocation>
        <location evidence="1">Cell membrane</location>
        <topology evidence="1">Peripheral membrane protein</topology>
    </subcellularLocation>
</comment>
<dbReference type="GO" id="GO:0016887">
    <property type="term" value="F:ATP hydrolysis activity"/>
    <property type="evidence" value="ECO:0007669"/>
    <property type="project" value="InterPro"/>
</dbReference>
<keyword evidence="4" id="KW-1003">Cell membrane</keyword>
<evidence type="ECO:0000313" key="7">
    <source>
        <dbReference type="EMBL" id="KAJ8608931.1"/>
    </source>
</evidence>
<dbReference type="EMBL" id="JAQMWT010000157">
    <property type="protein sequence ID" value="KAJ8608931.1"/>
    <property type="molecule type" value="Genomic_DNA"/>
</dbReference>
<comment type="similarity">
    <text evidence="2">Belongs to the ABC transporter superfamily.</text>
</comment>
<dbReference type="InterPro" id="IPR003439">
    <property type="entry name" value="ABC_transporter-like_ATP-bd"/>
</dbReference>
<dbReference type="Proteomes" id="UP001230188">
    <property type="component" value="Unassembled WGS sequence"/>
</dbReference>
<organism evidence="7 8">
    <name type="scientific">Chrysophaeum taylorii</name>
    <dbReference type="NCBI Taxonomy" id="2483200"/>
    <lineage>
        <taxon>Eukaryota</taxon>
        <taxon>Sar</taxon>
        <taxon>Stramenopiles</taxon>
        <taxon>Ochrophyta</taxon>
        <taxon>Pelagophyceae</taxon>
        <taxon>Pelagomonadales</taxon>
        <taxon>Pelagomonadaceae</taxon>
        <taxon>Chrysophaeum</taxon>
    </lineage>
</organism>
<dbReference type="PANTHER" id="PTHR43166:SF9">
    <property type="entry name" value="GLUTAMATE_ASPARTATE IMPORT ATP-BINDING PROTEIN GLTL"/>
    <property type="match status" value="1"/>
</dbReference>
<comment type="caution">
    <text evidence="7">The sequence shown here is derived from an EMBL/GenBank/DDBJ whole genome shotgun (WGS) entry which is preliminary data.</text>
</comment>
<evidence type="ECO:0000256" key="4">
    <source>
        <dbReference type="ARBA" id="ARBA00022475"/>
    </source>
</evidence>
<proteinExistence type="inferred from homology"/>
<dbReference type="SUPFAM" id="SSF52540">
    <property type="entry name" value="P-loop containing nucleoside triphosphate hydrolases"/>
    <property type="match status" value="1"/>
</dbReference>
<evidence type="ECO:0000256" key="5">
    <source>
        <dbReference type="ARBA" id="ARBA00023136"/>
    </source>
</evidence>
<dbReference type="GO" id="GO:0005524">
    <property type="term" value="F:ATP binding"/>
    <property type="evidence" value="ECO:0007669"/>
    <property type="project" value="InterPro"/>
</dbReference>
<evidence type="ECO:0000256" key="2">
    <source>
        <dbReference type="ARBA" id="ARBA00005417"/>
    </source>
</evidence>
<dbReference type="PROSITE" id="PS50893">
    <property type="entry name" value="ABC_TRANSPORTER_2"/>
    <property type="match status" value="1"/>
</dbReference>
<dbReference type="PANTHER" id="PTHR43166">
    <property type="entry name" value="AMINO ACID IMPORT ATP-BINDING PROTEIN"/>
    <property type="match status" value="1"/>
</dbReference>
<keyword evidence="8" id="KW-1185">Reference proteome</keyword>
<protein>
    <recommendedName>
        <fullName evidence="6">ABC transporter domain-containing protein</fullName>
    </recommendedName>
</protein>
<evidence type="ECO:0000256" key="1">
    <source>
        <dbReference type="ARBA" id="ARBA00004202"/>
    </source>
</evidence>
<feature type="domain" description="ABC transporter" evidence="6">
    <location>
        <begin position="8"/>
        <end position="336"/>
    </location>
</feature>
<dbReference type="AlphaFoldDB" id="A0AAD7UK31"/>
<evidence type="ECO:0000313" key="8">
    <source>
        <dbReference type="Proteomes" id="UP001230188"/>
    </source>
</evidence>
<dbReference type="GO" id="GO:0005886">
    <property type="term" value="C:plasma membrane"/>
    <property type="evidence" value="ECO:0007669"/>
    <property type="project" value="UniProtKB-SubCell"/>
</dbReference>
<sequence>MMATKVVLEARGVDFRYPDRDGFGLRDVDVEVRAGRCVALVGFNAQGKSTLCRVLGKVALPHTPARKPRSGRVFYYPRNSYERVDPYASTIASSALIVTAIVALVGDRWARGSAATTAAFLIVGALFVSTTEHLRRRLRDARYRSRVVYVTTENDMAKIALKDSWTLARAVCGHLRWALSAEEREALAERLLAWAGFRMFTQGDDETRDAATCVLDKSVVCGTLSGGQRHLVYLLRALAPVFVADLGRRWTPRVDVLILDEAFNCLDAEVRPRALRLARRAIARGGVAAIVVDQVLHEVGVLCDQAVFVHDGAIVDRDDDAMRMIRHGAARERPRHPETDRYVDAFWSLERDMKLATGKSADLPPCGAEIQAAIDDLPEIHFLGPPWDAALLERGNAVRIVGLTSQRRYNGKAAVVLSRVEGDPFRYKVRLRDSQTLAVRRANLVRLEEEGGQVATTTGPRLLARLRDYAYSLIPAGKRKMS</sequence>
<name>A0AAD7UK31_9STRA</name>
<dbReference type="Pfam" id="PF13558">
    <property type="entry name" value="SbcC_Walker_B"/>
    <property type="match status" value="1"/>
</dbReference>
<evidence type="ECO:0000256" key="3">
    <source>
        <dbReference type="ARBA" id="ARBA00022448"/>
    </source>
</evidence>
<evidence type="ECO:0000259" key="6">
    <source>
        <dbReference type="PROSITE" id="PS50893"/>
    </source>
</evidence>
<dbReference type="InterPro" id="IPR050086">
    <property type="entry name" value="MetN_ABC_transporter-like"/>
</dbReference>
<keyword evidence="5" id="KW-0472">Membrane</keyword>
<keyword evidence="3" id="KW-0813">Transport</keyword>
<reference evidence="7" key="1">
    <citation type="submission" date="2023-01" db="EMBL/GenBank/DDBJ databases">
        <title>Metagenome sequencing of chrysophaentin producing Chrysophaeum taylorii.</title>
        <authorList>
            <person name="Davison J."/>
            <person name="Bewley C."/>
        </authorList>
    </citation>
    <scope>NUCLEOTIDE SEQUENCE</scope>
    <source>
        <strain evidence="7">NIES-1699</strain>
    </source>
</reference>
<dbReference type="Gene3D" id="3.40.50.300">
    <property type="entry name" value="P-loop containing nucleotide triphosphate hydrolases"/>
    <property type="match status" value="1"/>
</dbReference>